<evidence type="ECO:0000313" key="1">
    <source>
        <dbReference type="EMBL" id="PQJ12645.1"/>
    </source>
</evidence>
<keyword evidence="2" id="KW-1185">Reference proteome</keyword>
<gene>
    <name evidence="1" type="ORF">CJD36_002565</name>
</gene>
<organism evidence="1 2">
    <name type="scientific">Flavipsychrobacter stenotrophus</name>
    <dbReference type="NCBI Taxonomy" id="2077091"/>
    <lineage>
        <taxon>Bacteria</taxon>
        <taxon>Pseudomonadati</taxon>
        <taxon>Bacteroidota</taxon>
        <taxon>Chitinophagia</taxon>
        <taxon>Chitinophagales</taxon>
        <taxon>Chitinophagaceae</taxon>
        <taxon>Flavipsychrobacter</taxon>
    </lineage>
</organism>
<name>A0A2S7T1G0_9BACT</name>
<dbReference type="EMBL" id="PPSL01000001">
    <property type="protein sequence ID" value="PQJ12645.1"/>
    <property type="molecule type" value="Genomic_DNA"/>
</dbReference>
<comment type="caution">
    <text evidence="1">The sequence shown here is derived from an EMBL/GenBank/DDBJ whole genome shotgun (WGS) entry which is preliminary data.</text>
</comment>
<protein>
    <submittedName>
        <fullName evidence="1">Uncharacterized protein</fullName>
    </submittedName>
</protein>
<accession>A0A2S7T1G0</accession>
<dbReference type="AlphaFoldDB" id="A0A2S7T1G0"/>
<sequence length="140" mass="16522">MPIKIQELKVIHFEFEKEMYEPNLFEYNMTVDSGVTNYHEDGKVGILIRWKFETSEIGSKTRYGSYISEQTFIIDYPNDDLDELKCDINDVLSQSLNTSRDNLVWRKGNLKDIAVKEFNYPDFPEITHIQYVLSQILRIS</sequence>
<evidence type="ECO:0000313" key="2">
    <source>
        <dbReference type="Proteomes" id="UP000239872"/>
    </source>
</evidence>
<reference evidence="1 2" key="1">
    <citation type="submission" date="2018-01" db="EMBL/GenBank/DDBJ databases">
        <title>A novel member of the phylum Bacteroidetes isolated from glacier ice.</title>
        <authorList>
            <person name="Liu Q."/>
            <person name="Xin Y.-H."/>
        </authorList>
    </citation>
    <scope>NUCLEOTIDE SEQUENCE [LARGE SCALE GENOMIC DNA]</scope>
    <source>
        <strain evidence="1 2">RB1R16</strain>
    </source>
</reference>
<proteinExistence type="predicted"/>
<dbReference type="Proteomes" id="UP000239872">
    <property type="component" value="Unassembled WGS sequence"/>
</dbReference>